<evidence type="ECO:0000256" key="4">
    <source>
        <dbReference type="SAM" id="MobiDB-lite"/>
    </source>
</evidence>
<reference evidence="7" key="1">
    <citation type="submission" date="2016-10" db="EMBL/GenBank/DDBJ databases">
        <authorList>
            <person name="de Groot N.N."/>
        </authorList>
    </citation>
    <scope>NUCLEOTIDE SEQUENCE [LARGE SCALE GENOMIC DNA]</scope>
    <source>
        <strain evidence="7">DSM 15758</strain>
    </source>
</reference>
<dbReference type="eggNOG" id="COG0657">
    <property type="taxonomic scope" value="Bacteria"/>
</dbReference>
<dbReference type="PANTHER" id="PTHR48081">
    <property type="entry name" value="AB HYDROLASE SUPERFAMILY PROTEIN C4A8.06C"/>
    <property type="match status" value="1"/>
</dbReference>
<feature type="domain" description="Alpha/beta hydrolase fold-3" evidence="5">
    <location>
        <begin position="76"/>
        <end position="280"/>
    </location>
</feature>
<dbReference type="PROSITE" id="PS01174">
    <property type="entry name" value="LIPASE_GDXG_SER"/>
    <property type="match status" value="1"/>
</dbReference>
<evidence type="ECO:0000256" key="3">
    <source>
        <dbReference type="PROSITE-ProRule" id="PRU10038"/>
    </source>
</evidence>
<evidence type="ECO:0000256" key="2">
    <source>
        <dbReference type="ARBA" id="ARBA00022801"/>
    </source>
</evidence>
<dbReference type="Gene3D" id="3.40.50.1820">
    <property type="entry name" value="alpha/beta hydrolase"/>
    <property type="match status" value="1"/>
</dbReference>
<gene>
    <name evidence="6" type="ORF">SAMN05216279_10245</name>
</gene>
<dbReference type="InterPro" id="IPR050300">
    <property type="entry name" value="GDXG_lipolytic_enzyme"/>
</dbReference>
<evidence type="ECO:0000313" key="6">
    <source>
        <dbReference type="EMBL" id="SCZ24296.1"/>
    </source>
</evidence>
<dbReference type="PANTHER" id="PTHR48081:SF8">
    <property type="entry name" value="ALPHA_BETA HYDROLASE FOLD-3 DOMAIN-CONTAINING PROTEIN-RELATED"/>
    <property type="match status" value="1"/>
</dbReference>
<name>A0A1G5MGK6_9PSED</name>
<accession>A0A1G5MGK6</accession>
<evidence type="ECO:0000259" key="5">
    <source>
        <dbReference type="Pfam" id="PF07859"/>
    </source>
</evidence>
<evidence type="ECO:0000256" key="1">
    <source>
        <dbReference type="ARBA" id="ARBA00010515"/>
    </source>
</evidence>
<dbReference type="SUPFAM" id="SSF53474">
    <property type="entry name" value="alpha/beta-Hydrolases"/>
    <property type="match status" value="1"/>
</dbReference>
<dbReference type="InterPro" id="IPR029058">
    <property type="entry name" value="AB_hydrolase_fold"/>
</dbReference>
<dbReference type="InterPro" id="IPR013094">
    <property type="entry name" value="AB_hydrolase_3"/>
</dbReference>
<dbReference type="PROSITE" id="PS01173">
    <property type="entry name" value="LIPASE_GDXG_HIS"/>
    <property type="match status" value="1"/>
</dbReference>
<dbReference type="InterPro" id="IPR002168">
    <property type="entry name" value="Lipase_GDXG_HIS_AS"/>
</dbReference>
<protein>
    <submittedName>
        <fullName evidence="6">Acetyl esterase</fullName>
    </submittedName>
</protein>
<dbReference type="InterPro" id="IPR033140">
    <property type="entry name" value="Lipase_GDXG_put_SER_AS"/>
</dbReference>
<dbReference type="Pfam" id="PF07859">
    <property type="entry name" value="Abhydrolase_3"/>
    <property type="match status" value="1"/>
</dbReference>
<evidence type="ECO:0000313" key="7">
    <source>
        <dbReference type="Proteomes" id="UP000183046"/>
    </source>
</evidence>
<dbReference type="EMBL" id="FMWB01000002">
    <property type="protein sequence ID" value="SCZ24296.1"/>
    <property type="molecule type" value="Genomic_DNA"/>
</dbReference>
<comment type="caution">
    <text evidence="6">The sequence shown here is derived from an EMBL/GenBank/DDBJ whole genome shotgun (WGS) entry which is preliminary data.</text>
</comment>
<dbReference type="GO" id="GO:0016787">
    <property type="term" value="F:hydrolase activity"/>
    <property type="evidence" value="ECO:0007669"/>
    <property type="project" value="UniProtKB-KW"/>
</dbReference>
<dbReference type="STRING" id="237610.BJP27_13700"/>
<keyword evidence="2" id="KW-0378">Hydrolase</keyword>
<comment type="similarity">
    <text evidence="1">Belongs to the 'GDXG' lipolytic enzyme family.</text>
</comment>
<dbReference type="RefSeq" id="WP_256326384.1">
    <property type="nucleotide sequence ID" value="NZ_FMWB01000002.1"/>
</dbReference>
<feature type="region of interest" description="Disordered" evidence="4">
    <location>
        <begin position="308"/>
        <end position="329"/>
    </location>
</feature>
<proteinExistence type="inferred from homology"/>
<sequence>MSQPPLSADMAAFVAASQAFATADPDIQAQRQAYTRLCAALAPADYQGLAVSDHRAGDVPLRLVAPRESTADRPALLYLHGGGWMLGDLDSHGFLAARLARRLGLAVLLVDYRLAPEHPYPAALNDARQAWDWLQQHAPTLGLDPTRLAVAGDSAGGNLAAALCLALRQQGRAQPRAQALIYPALTARVLPSERRQAAAPLLSAADWRACMEVYLPRQAQRRESLALPLEASDCSGLAPAFVAVARRDPLADHGRAYIAALRAGGTPGRLWQGAGLLHGALRARGRRAEALREALERFLAGELGALPPADLAKDKKKPQPLETEEVQTP</sequence>
<dbReference type="Proteomes" id="UP000183046">
    <property type="component" value="Unassembled WGS sequence"/>
</dbReference>
<feature type="active site" evidence="3">
    <location>
        <position position="154"/>
    </location>
</feature>
<organism evidence="6 7">
    <name type="scientific">Pseudomonas oryzihabitans</name>
    <dbReference type="NCBI Taxonomy" id="47885"/>
    <lineage>
        <taxon>Bacteria</taxon>
        <taxon>Pseudomonadati</taxon>
        <taxon>Pseudomonadota</taxon>
        <taxon>Gammaproteobacteria</taxon>
        <taxon>Pseudomonadales</taxon>
        <taxon>Pseudomonadaceae</taxon>
        <taxon>Pseudomonas</taxon>
    </lineage>
</organism>
<dbReference type="AlphaFoldDB" id="A0A1G5MGK6"/>